<dbReference type="FunFam" id="2.10.25.10:FF:000565">
    <property type="entry name" value="Predicted protein"/>
    <property type="match status" value="1"/>
</dbReference>
<keyword evidence="5" id="KW-0597">Phosphoprotein</keyword>
<protein>
    <recommendedName>
        <fullName evidence="14">EGF-like domain-containing protein</fullName>
    </recommendedName>
</protein>
<dbReference type="CDD" id="cd00054">
    <property type="entry name" value="EGF_CA"/>
    <property type="match status" value="1"/>
</dbReference>
<dbReference type="GO" id="GO:0009967">
    <property type="term" value="P:positive regulation of signal transduction"/>
    <property type="evidence" value="ECO:0007669"/>
    <property type="project" value="UniProtKB-ARBA"/>
</dbReference>
<evidence type="ECO:0000256" key="3">
    <source>
        <dbReference type="ARBA" id="ARBA00022475"/>
    </source>
</evidence>
<reference evidence="15" key="1">
    <citation type="journal article" date="2019" name="bioRxiv">
        <title>The Genome of the Zebra Mussel, Dreissena polymorpha: A Resource for Invasive Species Research.</title>
        <authorList>
            <person name="McCartney M.A."/>
            <person name="Auch B."/>
            <person name="Kono T."/>
            <person name="Mallez S."/>
            <person name="Zhang Y."/>
            <person name="Obille A."/>
            <person name="Becker A."/>
            <person name="Abrahante J.E."/>
            <person name="Garbe J."/>
            <person name="Badalamenti J.P."/>
            <person name="Herman A."/>
            <person name="Mangelson H."/>
            <person name="Liachko I."/>
            <person name="Sullivan S."/>
            <person name="Sone E.D."/>
            <person name="Koren S."/>
            <person name="Silverstein K.A.T."/>
            <person name="Beckman K.B."/>
            <person name="Gohl D.M."/>
        </authorList>
    </citation>
    <scope>NUCLEOTIDE SEQUENCE</scope>
    <source>
        <strain evidence="15">Duluth1</strain>
        <tissue evidence="15">Whole animal</tissue>
    </source>
</reference>
<keyword evidence="7" id="KW-0732">Signal</keyword>
<evidence type="ECO:0000256" key="7">
    <source>
        <dbReference type="ARBA" id="ARBA00022729"/>
    </source>
</evidence>
<feature type="disulfide bond" evidence="13">
    <location>
        <begin position="34"/>
        <end position="43"/>
    </location>
</feature>
<sequence>MPFCLSLDINECAPAPCKNNATCNDLLNAYSCTCAPGWQGTNCEQGIAKIFP</sequence>
<keyword evidence="2" id="KW-0217">Developmental protein</keyword>
<name>A0A9D3Y406_DREPO</name>
<comment type="subcellular location">
    <subcellularLocation>
        <location evidence="1">Apical cell membrane</location>
        <topology evidence="1">Single-pass type I membrane protein</topology>
    </subcellularLocation>
</comment>
<dbReference type="Pfam" id="PF00008">
    <property type="entry name" value="EGF"/>
    <property type="match status" value="1"/>
</dbReference>
<dbReference type="PROSITE" id="PS00010">
    <property type="entry name" value="ASX_HYDROXYL"/>
    <property type="match status" value="1"/>
</dbReference>
<keyword evidence="12 13" id="KW-1015">Disulfide bond</keyword>
<dbReference type="GO" id="GO:0051241">
    <property type="term" value="P:negative regulation of multicellular organismal process"/>
    <property type="evidence" value="ECO:0007669"/>
    <property type="project" value="UniProtKB-ARBA"/>
</dbReference>
<evidence type="ECO:0000313" key="15">
    <source>
        <dbReference type="EMBL" id="KAH3692796.1"/>
    </source>
</evidence>
<evidence type="ECO:0000256" key="10">
    <source>
        <dbReference type="ARBA" id="ARBA00022989"/>
    </source>
</evidence>
<dbReference type="EMBL" id="JAIWYP010000019">
    <property type="protein sequence ID" value="KAH3692796.1"/>
    <property type="molecule type" value="Genomic_DNA"/>
</dbReference>
<comment type="caution">
    <text evidence="13">Lacks conserved residue(s) required for the propagation of feature annotation.</text>
</comment>
<dbReference type="GO" id="GO:0060255">
    <property type="term" value="P:regulation of macromolecule metabolic process"/>
    <property type="evidence" value="ECO:0007669"/>
    <property type="project" value="UniProtKB-ARBA"/>
</dbReference>
<evidence type="ECO:0000256" key="8">
    <source>
        <dbReference type="ARBA" id="ARBA00022737"/>
    </source>
</evidence>
<evidence type="ECO:0000256" key="9">
    <source>
        <dbReference type="ARBA" id="ARBA00022782"/>
    </source>
</evidence>
<evidence type="ECO:0000313" key="16">
    <source>
        <dbReference type="Proteomes" id="UP000828390"/>
    </source>
</evidence>
<keyword evidence="6" id="KW-0812">Transmembrane</keyword>
<evidence type="ECO:0000256" key="11">
    <source>
        <dbReference type="ARBA" id="ARBA00023136"/>
    </source>
</evidence>
<feature type="domain" description="EGF-like" evidence="14">
    <location>
        <begin position="8"/>
        <end position="44"/>
    </location>
</feature>
<keyword evidence="11" id="KW-0472">Membrane</keyword>
<dbReference type="InterPro" id="IPR000742">
    <property type="entry name" value="EGF"/>
</dbReference>
<dbReference type="PANTHER" id="PTHR12916">
    <property type="entry name" value="CYTOCHROME C OXIDASE POLYPEPTIDE VIC-2"/>
    <property type="match status" value="1"/>
</dbReference>
<keyword evidence="4 13" id="KW-0245">EGF-like domain</keyword>
<dbReference type="PROSITE" id="PS01187">
    <property type="entry name" value="EGF_CA"/>
    <property type="match status" value="1"/>
</dbReference>
<keyword evidence="3" id="KW-1003">Cell membrane</keyword>
<dbReference type="Proteomes" id="UP000828390">
    <property type="component" value="Unassembled WGS sequence"/>
</dbReference>
<dbReference type="InterPro" id="IPR000152">
    <property type="entry name" value="EGF-type_Asp/Asn_hydroxyl_site"/>
</dbReference>
<dbReference type="GO" id="GO:0030182">
    <property type="term" value="P:neuron differentiation"/>
    <property type="evidence" value="ECO:0007669"/>
    <property type="project" value="UniProtKB-ARBA"/>
</dbReference>
<keyword evidence="9" id="KW-0221">Differentiation</keyword>
<dbReference type="GO" id="GO:0007219">
    <property type="term" value="P:Notch signaling pathway"/>
    <property type="evidence" value="ECO:0007669"/>
    <property type="project" value="TreeGrafter"/>
</dbReference>
<dbReference type="Gene3D" id="2.10.25.10">
    <property type="entry name" value="Laminin"/>
    <property type="match status" value="1"/>
</dbReference>
<dbReference type="InterPro" id="IPR018097">
    <property type="entry name" value="EGF_Ca-bd_CS"/>
</dbReference>
<evidence type="ECO:0000256" key="1">
    <source>
        <dbReference type="ARBA" id="ARBA00004247"/>
    </source>
</evidence>
<dbReference type="GO" id="GO:0048468">
    <property type="term" value="P:cell development"/>
    <property type="evidence" value="ECO:0007669"/>
    <property type="project" value="UniProtKB-ARBA"/>
</dbReference>
<dbReference type="GO" id="GO:0048592">
    <property type="term" value="P:eye morphogenesis"/>
    <property type="evidence" value="ECO:0007669"/>
    <property type="project" value="UniProtKB-ARBA"/>
</dbReference>
<dbReference type="GO" id="GO:0051093">
    <property type="term" value="P:negative regulation of developmental process"/>
    <property type="evidence" value="ECO:0007669"/>
    <property type="project" value="UniProtKB-ARBA"/>
</dbReference>
<dbReference type="GO" id="GO:0005509">
    <property type="term" value="F:calcium ion binding"/>
    <property type="evidence" value="ECO:0007669"/>
    <property type="project" value="InterPro"/>
</dbReference>
<accession>A0A9D3Y406</accession>
<evidence type="ECO:0000259" key="14">
    <source>
        <dbReference type="PROSITE" id="PS50026"/>
    </source>
</evidence>
<evidence type="ECO:0000256" key="13">
    <source>
        <dbReference type="PROSITE-ProRule" id="PRU00076"/>
    </source>
</evidence>
<evidence type="ECO:0000256" key="5">
    <source>
        <dbReference type="ARBA" id="ARBA00022553"/>
    </source>
</evidence>
<dbReference type="SMART" id="SM00179">
    <property type="entry name" value="EGF_CA"/>
    <property type="match status" value="1"/>
</dbReference>
<dbReference type="AlphaFoldDB" id="A0A9D3Y406"/>
<evidence type="ECO:0000256" key="4">
    <source>
        <dbReference type="ARBA" id="ARBA00022536"/>
    </source>
</evidence>
<dbReference type="SMART" id="SM00181">
    <property type="entry name" value="EGF"/>
    <property type="match status" value="1"/>
</dbReference>
<keyword evidence="10" id="KW-1133">Transmembrane helix</keyword>
<evidence type="ECO:0000256" key="2">
    <source>
        <dbReference type="ARBA" id="ARBA00022473"/>
    </source>
</evidence>
<evidence type="ECO:0000256" key="12">
    <source>
        <dbReference type="ARBA" id="ARBA00023157"/>
    </source>
</evidence>
<dbReference type="GO" id="GO:0016324">
    <property type="term" value="C:apical plasma membrane"/>
    <property type="evidence" value="ECO:0007669"/>
    <property type="project" value="UniProtKB-SubCell"/>
</dbReference>
<organism evidence="15 16">
    <name type="scientific">Dreissena polymorpha</name>
    <name type="common">Zebra mussel</name>
    <name type="synonym">Mytilus polymorpha</name>
    <dbReference type="NCBI Taxonomy" id="45954"/>
    <lineage>
        <taxon>Eukaryota</taxon>
        <taxon>Metazoa</taxon>
        <taxon>Spiralia</taxon>
        <taxon>Lophotrochozoa</taxon>
        <taxon>Mollusca</taxon>
        <taxon>Bivalvia</taxon>
        <taxon>Autobranchia</taxon>
        <taxon>Heteroconchia</taxon>
        <taxon>Euheterodonta</taxon>
        <taxon>Imparidentia</taxon>
        <taxon>Neoheterodontei</taxon>
        <taxon>Myida</taxon>
        <taxon>Dreissenoidea</taxon>
        <taxon>Dreissenidae</taxon>
        <taxon>Dreissena</taxon>
    </lineage>
</organism>
<dbReference type="GO" id="GO:0008593">
    <property type="term" value="P:regulation of Notch signaling pathway"/>
    <property type="evidence" value="ECO:0007669"/>
    <property type="project" value="UniProtKB-ARBA"/>
</dbReference>
<proteinExistence type="predicted"/>
<comment type="caution">
    <text evidence="15">The sequence shown here is derived from an EMBL/GenBank/DDBJ whole genome shotgun (WGS) entry which is preliminary data.</text>
</comment>
<dbReference type="PROSITE" id="PS00022">
    <property type="entry name" value="EGF_1"/>
    <property type="match status" value="1"/>
</dbReference>
<dbReference type="SUPFAM" id="SSF57196">
    <property type="entry name" value="EGF/Laminin"/>
    <property type="match status" value="1"/>
</dbReference>
<dbReference type="PANTHER" id="PTHR12916:SF4">
    <property type="entry name" value="UNINFLATABLE, ISOFORM C"/>
    <property type="match status" value="1"/>
</dbReference>
<dbReference type="GO" id="GO:0003002">
    <property type="term" value="P:regionalization"/>
    <property type="evidence" value="ECO:0007669"/>
    <property type="project" value="UniProtKB-ARBA"/>
</dbReference>
<evidence type="ECO:0000256" key="6">
    <source>
        <dbReference type="ARBA" id="ARBA00022692"/>
    </source>
</evidence>
<keyword evidence="16" id="KW-1185">Reference proteome</keyword>
<dbReference type="InterPro" id="IPR001881">
    <property type="entry name" value="EGF-like_Ca-bd_dom"/>
</dbReference>
<dbReference type="PROSITE" id="PS01186">
    <property type="entry name" value="EGF_2"/>
    <property type="match status" value="1"/>
</dbReference>
<reference evidence="15" key="2">
    <citation type="submission" date="2020-11" db="EMBL/GenBank/DDBJ databases">
        <authorList>
            <person name="McCartney M.A."/>
            <person name="Auch B."/>
            <person name="Kono T."/>
            <person name="Mallez S."/>
            <person name="Becker A."/>
            <person name="Gohl D.M."/>
            <person name="Silverstein K.A.T."/>
            <person name="Koren S."/>
            <person name="Bechman K.B."/>
            <person name="Herman A."/>
            <person name="Abrahante J.E."/>
            <person name="Garbe J."/>
        </authorList>
    </citation>
    <scope>NUCLEOTIDE SEQUENCE</scope>
    <source>
        <strain evidence="15">Duluth1</strain>
        <tissue evidence="15">Whole animal</tissue>
    </source>
</reference>
<keyword evidence="8" id="KW-0677">Repeat</keyword>
<dbReference type="GO" id="GO:0005112">
    <property type="term" value="F:Notch binding"/>
    <property type="evidence" value="ECO:0007669"/>
    <property type="project" value="TreeGrafter"/>
</dbReference>
<dbReference type="PRINTS" id="PR00010">
    <property type="entry name" value="EGFBLOOD"/>
</dbReference>
<gene>
    <name evidence="15" type="ORF">DPMN_194548</name>
</gene>
<dbReference type="PROSITE" id="PS50026">
    <property type="entry name" value="EGF_3"/>
    <property type="match status" value="1"/>
</dbReference>
<dbReference type="GO" id="GO:0080090">
    <property type="term" value="P:regulation of primary metabolic process"/>
    <property type="evidence" value="ECO:0007669"/>
    <property type="project" value="UniProtKB-ARBA"/>
</dbReference>